<dbReference type="AlphaFoldDB" id="A0A9X1Q564"/>
<protein>
    <submittedName>
        <fullName evidence="1">Uncharacterized protein</fullName>
    </submittedName>
</protein>
<name>A0A9X1Q564_STRM4</name>
<accession>A0A9X1Q564</accession>
<keyword evidence="2" id="KW-1185">Reference proteome</keyword>
<gene>
    <name evidence="1" type="ORF">L0P92_30995</name>
</gene>
<proteinExistence type="predicted"/>
<organism evidence="1 2">
    <name type="scientific">Streptomyces muensis</name>
    <dbReference type="NCBI Taxonomy" id="1077944"/>
    <lineage>
        <taxon>Bacteria</taxon>
        <taxon>Bacillati</taxon>
        <taxon>Actinomycetota</taxon>
        <taxon>Actinomycetes</taxon>
        <taxon>Kitasatosporales</taxon>
        <taxon>Streptomycetaceae</taxon>
        <taxon>Streptomyces</taxon>
    </lineage>
</organism>
<sequence length="58" mass="5887">MPDCSVSASIVFTIRLQVGGHLVQPVLADGGVVKQTRRILAPLPPVADGAGGRPITGP</sequence>
<dbReference type="RefSeq" id="WP_234766365.1">
    <property type="nucleotide sequence ID" value="NZ_JAKEIP010000179.1"/>
</dbReference>
<dbReference type="EMBL" id="JAKEIP010000179">
    <property type="protein sequence ID" value="MCF1597948.1"/>
    <property type="molecule type" value="Genomic_DNA"/>
</dbReference>
<dbReference type="Proteomes" id="UP001139384">
    <property type="component" value="Unassembled WGS sequence"/>
</dbReference>
<reference evidence="1" key="1">
    <citation type="submission" date="2022-01" db="EMBL/GenBank/DDBJ databases">
        <title>Draft Genome Sequences of Seven Type Strains of the Genus Streptomyces.</title>
        <authorList>
            <person name="Aziz S."/>
            <person name="Coretto E."/>
            <person name="Chronakova A."/>
            <person name="Sproer C."/>
            <person name="Huber K."/>
            <person name="Nouioui I."/>
            <person name="Gross H."/>
        </authorList>
    </citation>
    <scope>NUCLEOTIDE SEQUENCE</scope>
    <source>
        <strain evidence="1">DSM 103493</strain>
    </source>
</reference>
<evidence type="ECO:0000313" key="2">
    <source>
        <dbReference type="Proteomes" id="UP001139384"/>
    </source>
</evidence>
<comment type="caution">
    <text evidence="1">The sequence shown here is derived from an EMBL/GenBank/DDBJ whole genome shotgun (WGS) entry which is preliminary data.</text>
</comment>
<evidence type="ECO:0000313" key="1">
    <source>
        <dbReference type="EMBL" id="MCF1597948.1"/>
    </source>
</evidence>